<evidence type="ECO:0000313" key="3">
    <source>
        <dbReference type="Proteomes" id="UP000054047"/>
    </source>
</evidence>
<dbReference type="EMBL" id="KN726372">
    <property type="protein sequence ID" value="KIH68463.1"/>
    <property type="molecule type" value="Genomic_DNA"/>
</dbReference>
<evidence type="ECO:0000313" key="2">
    <source>
        <dbReference type="EMBL" id="KIH68463.1"/>
    </source>
</evidence>
<gene>
    <name evidence="2" type="ORF">ANCDUO_01195</name>
</gene>
<evidence type="ECO:0000256" key="1">
    <source>
        <dbReference type="SAM" id="MobiDB-lite"/>
    </source>
</evidence>
<dbReference type="AlphaFoldDB" id="A0A0C2DET5"/>
<name>A0A0C2DET5_9BILA</name>
<feature type="region of interest" description="Disordered" evidence="1">
    <location>
        <begin position="152"/>
        <end position="192"/>
    </location>
</feature>
<keyword evidence="3" id="KW-1185">Reference proteome</keyword>
<feature type="compositionally biased region" description="Polar residues" evidence="1">
    <location>
        <begin position="158"/>
        <end position="170"/>
    </location>
</feature>
<accession>A0A0C2DET5</accession>
<dbReference type="Proteomes" id="UP000054047">
    <property type="component" value="Unassembled WGS sequence"/>
</dbReference>
<reference evidence="2 3" key="1">
    <citation type="submission" date="2013-12" db="EMBL/GenBank/DDBJ databases">
        <title>Draft genome of the parsitic nematode Ancylostoma duodenale.</title>
        <authorList>
            <person name="Mitreva M."/>
        </authorList>
    </citation>
    <scope>NUCLEOTIDE SEQUENCE [LARGE SCALE GENOMIC DNA]</scope>
    <source>
        <strain evidence="2 3">Zhejiang</strain>
    </source>
</reference>
<organism evidence="2 3">
    <name type="scientific">Ancylostoma duodenale</name>
    <dbReference type="NCBI Taxonomy" id="51022"/>
    <lineage>
        <taxon>Eukaryota</taxon>
        <taxon>Metazoa</taxon>
        <taxon>Ecdysozoa</taxon>
        <taxon>Nematoda</taxon>
        <taxon>Chromadorea</taxon>
        <taxon>Rhabditida</taxon>
        <taxon>Rhabditina</taxon>
        <taxon>Rhabditomorpha</taxon>
        <taxon>Strongyloidea</taxon>
        <taxon>Ancylostomatidae</taxon>
        <taxon>Ancylostomatinae</taxon>
        <taxon>Ancylostoma</taxon>
    </lineage>
</organism>
<protein>
    <submittedName>
        <fullName evidence="2">Uncharacterized protein</fullName>
    </submittedName>
</protein>
<proteinExistence type="predicted"/>
<sequence>MEVRTCPLGLVRADSQWIDEKRKMITWVGIDGQVDEDATRRFDHEILKKTITTLFENSMRVKSAPLAIPVESHEAQAQGLRESLLAHMRNGRQNLAKHFVHSFSRRDYTPEELDLDRTLRKEAEDRNTRKRKLAYIVRDFDIYVVKLRTPRDLPRRSLPSSNPAKFSLSGTAPHELKTHKRSQPTSEADFAQPGKLCGVVADEC</sequence>
<dbReference type="OrthoDB" id="5859941at2759"/>